<evidence type="ECO:0008006" key="3">
    <source>
        <dbReference type="Google" id="ProtNLM"/>
    </source>
</evidence>
<organism evidence="1 2">
    <name type="scientific">Aliidongia dinghuensis</name>
    <dbReference type="NCBI Taxonomy" id="1867774"/>
    <lineage>
        <taxon>Bacteria</taxon>
        <taxon>Pseudomonadati</taxon>
        <taxon>Pseudomonadota</taxon>
        <taxon>Alphaproteobacteria</taxon>
        <taxon>Rhodospirillales</taxon>
        <taxon>Dongiaceae</taxon>
        <taxon>Aliidongia</taxon>
    </lineage>
</organism>
<reference evidence="1" key="1">
    <citation type="journal article" date="2014" name="Int. J. Syst. Evol. Microbiol.">
        <title>Complete genome sequence of Corynebacterium casei LMG S-19264T (=DSM 44701T), isolated from a smear-ripened cheese.</title>
        <authorList>
            <consortium name="US DOE Joint Genome Institute (JGI-PGF)"/>
            <person name="Walter F."/>
            <person name="Albersmeier A."/>
            <person name="Kalinowski J."/>
            <person name="Ruckert C."/>
        </authorList>
    </citation>
    <scope>NUCLEOTIDE SEQUENCE</scope>
    <source>
        <strain evidence="1">CGMCC 1.15725</strain>
    </source>
</reference>
<dbReference type="Pfam" id="PF07310">
    <property type="entry name" value="PAS_5"/>
    <property type="match status" value="1"/>
</dbReference>
<dbReference type="RefSeq" id="WP_189049161.1">
    <property type="nucleotide sequence ID" value="NZ_BMJQ01000011.1"/>
</dbReference>
<accession>A0A8J2YW20</accession>
<name>A0A8J2YW20_9PROT</name>
<dbReference type="InterPro" id="IPR009922">
    <property type="entry name" value="DUF1457"/>
</dbReference>
<gene>
    <name evidence="1" type="ORF">GCM10011611_40630</name>
</gene>
<protein>
    <recommendedName>
        <fullName evidence="3">PAS domain-containing protein</fullName>
    </recommendedName>
</protein>
<reference evidence="1" key="2">
    <citation type="submission" date="2020-09" db="EMBL/GenBank/DDBJ databases">
        <authorList>
            <person name="Sun Q."/>
            <person name="Zhou Y."/>
        </authorList>
    </citation>
    <scope>NUCLEOTIDE SEQUENCE</scope>
    <source>
        <strain evidence="1">CGMCC 1.15725</strain>
    </source>
</reference>
<sequence>MLASTVSPVAIASGAHLMTPELTLYSVSVPADDLPEERLTDKHRRALTYWRAKRGPFGAPRRADIDPCDLGPVLPNIILWQIDSTIDYRCRLAGTEVCHNLIGNMQGILLGDLPCPLLPETRREFDAARDGGLVTLAERTLNWLHRPLVYYRHLLLPLVDDSGRRHQLMSVLTFHRTEAH</sequence>
<evidence type="ECO:0000313" key="1">
    <source>
        <dbReference type="EMBL" id="GGF30422.1"/>
    </source>
</evidence>
<dbReference type="EMBL" id="BMJQ01000011">
    <property type="protein sequence ID" value="GGF30422.1"/>
    <property type="molecule type" value="Genomic_DNA"/>
</dbReference>
<keyword evidence="2" id="KW-1185">Reference proteome</keyword>
<proteinExistence type="predicted"/>
<evidence type="ECO:0000313" key="2">
    <source>
        <dbReference type="Proteomes" id="UP000646365"/>
    </source>
</evidence>
<dbReference type="AlphaFoldDB" id="A0A8J2YW20"/>
<dbReference type="Proteomes" id="UP000646365">
    <property type="component" value="Unassembled WGS sequence"/>
</dbReference>
<comment type="caution">
    <text evidence="1">The sequence shown here is derived from an EMBL/GenBank/DDBJ whole genome shotgun (WGS) entry which is preliminary data.</text>
</comment>